<feature type="repeat" description="PPR" evidence="2">
    <location>
        <begin position="236"/>
        <end position="266"/>
    </location>
</feature>
<evidence type="ECO:0000313" key="3">
    <source>
        <dbReference type="EMBL" id="EYU31734.1"/>
    </source>
</evidence>
<dbReference type="Proteomes" id="UP000030748">
    <property type="component" value="Unassembled WGS sequence"/>
</dbReference>
<dbReference type="Pfam" id="PF01535">
    <property type="entry name" value="PPR"/>
    <property type="match status" value="2"/>
</dbReference>
<dbReference type="Gene3D" id="1.25.40.10">
    <property type="entry name" value="Tetratricopeptide repeat domain"/>
    <property type="match status" value="3"/>
</dbReference>
<dbReference type="FunFam" id="1.25.40.10:FF:000344">
    <property type="entry name" value="Pentatricopeptide repeat-containing protein"/>
    <property type="match status" value="1"/>
</dbReference>
<dbReference type="GO" id="GO:0003723">
    <property type="term" value="F:RNA binding"/>
    <property type="evidence" value="ECO:0000318"/>
    <property type="project" value="GO_Central"/>
</dbReference>
<dbReference type="PANTHER" id="PTHR47926">
    <property type="entry name" value="PENTATRICOPEPTIDE REPEAT-CONTAINING PROTEIN"/>
    <property type="match status" value="1"/>
</dbReference>
<dbReference type="NCBIfam" id="TIGR00756">
    <property type="entry name" value="PPR"/>
    <property type="match status" value="6"/>
</dbReference>
<dbReference type="InterPro" id="IPR002885">
    <property type="entry name" value="PPR_rpt"/>
</dbReference>
<evidence type="ECO:0000256" key="1">
    <source>
        <dbReference type="ARBA" id="ARBA00022737"/>
    </source>
</evidence>
<dbReference type="eggNOG" id="KOG4197">
    <property type="taxonomic scope" value="Eukaryota"/>
</dbReference>
<dbReference type="PANTHER" id="PTHR47926:SF359">
    <property type="entry name" value="PENTACOTRIPEPTIDE-REPEAT REGION OF PRORP DOMAIN-CONTAINING PROTEIN"/>
    <property type="match status" value="1"/>
</dbReference>
<dbReference type="STRING" id="4155.A0A022QVX3"/>
<name>A0A022QVX3_ERYGU</name>
<dbReference type="GO" id="GO:0009451">
    <property type="term" value="P:RNA modification"/>
    <property type="evidence" value="ECO:0000318"/>
    <property type="project" value="GO_Central"/>
</dbReference>
<keyword evidence="4" id="KW-1185">Reference proteome</keyword>
<organism evidence="3 4">
    <name type="scientific">Erythranthe guttata</name>
    <name type="common">Yellow monkey flower</name>
    <name type="synonym">Mimulus guttatus</name>
    <dbReference type="NCBI Taxonomy" id="4155"/>
    <lineage>
        <taxon>Eukaryota</taxon>
        <taxon>Viridiplantae</taxon>
        <taxon>Streptophyta</taxon>
        <taxon>Embryophyta</taxon>
        <taxon>Tracheophyta</taxon>
        <taxon>Spermatophyta</taxon>
        <taxon>Magnoliopsida</taxon>
        <taxon>eudicotyledons</taxon>
        <taxon>Gunneridae</taxon>
        <taxon>Pentapetalae</taxon>
        <taxon>asterids</taxon>
        <taxon>lamiids</taxon>
        <taxon>Lamiales</taxon>
        <taxon>Phrymaceae</taxon>
        <taxon>Erythranthe</taxon>
    </lineage>
</organism>
<dbReference type="AlphaFoldDB" id="A0A022QVX3"/>
<dbReference type="PROSITE" id="PS51375">
    <property type="entry name" value="PPR"/>
    <property type="match status" value="3"/>
</dbReference>
<evidence type="ECO:0000313" key="4">
    <source>
        <dbReference type="Proteomes" id="UP000030748"/>
    </source>
</evidence>
<dbReference type="Pfam" id="PF13041">
    <property type="entry name" value="PPR_2"/>
    <property type="match status" value="2"/>
</dbReference>
<dbReference type="InterPro" id="IPR011990">
    <property type="entry name" value="TPR-like_helical_dom_sf"/>
</dbReference>
<dbReference type="InterPro" id="IPR046960">
    <property type="entry name" value="PPR_At4g14850-like_plant"/>
</dbReference>
<gene>
    <name evidence="3" type="ORF">MIMGU_mgv1a006094mg</name>
</gene>
<reference evidence="3 4" key="1">
    <citation type="journal article" date="2013" name="Proc. Natl. Acad. Sci. U.S.A.">
        <title>Fine-scale variation in meiotic recombination in Mimulus inferred from population shotgun sequencing.</title>
        <authorList>
            <person name="Hellsten U."/>
            <person name="Wright K.M."/>
            <person name="Jenkins J."/>
            <person name="Shu S."/>
            <person name="Yuan Y."/>
            <person name="Wessler S.R."/>
            <person name="Schmutz J."/>
            <person name="Willis J.H."/>
            <person name="Rokhsar D.S."/>
        </authorList>
    </citation>
    <scope>NUCLEOTIDE SEQUENCE [LARGE SCALE GENOMIC DNA]</scope>
    <source>
        <strain evidence="4">cv. DUN x IM62</strain>
    </source>
</reference>
<keyword evidence="1" id="KW-0677">Repeat</keyword>
<accession>A0A022QVX3</accession>
<dbReference type="EMBL" id="KI630900">
    <property type="protein sequence ID" value="EYU31734.1"/>
    <property type="molecule type" value="Genomic_DNA"/>
</dbReference>
<evidence type="ECO:0000256" key="2">
    <source>
        <dbReference type="PROSITE-ProRule" id="PRU00708"/>
    </source>
</evidence>
<evidence type="ECO:0008006" key="5">
    <source>
        <dbReference type="Google" id="ProtNLM"/>
    </source>
</evidence>
<dbReference type="Pfam" id="PF12854">
    <property type="entry name" value="PPR_1"/>
    <property type="match status" value="1"/>
</dbReference>
<feature type="repeat" description="PPR" evidence="2">
    <location>
        <begin position="267"/>
        <end position="301"/>
    </location>
</feature>
<feature type="repeat" description="PPR" evidence="2">
    <location>
        <begin position="368"/>
        <end position="402"/>
    </location>
</feature>
<sequence length="458" mass="51757">MELTKNKSAKADKVVHTSSASLPFLPFISKLFILQALIQTPCSSIMIACFSLGTVDILPARNIPASSRPSFTSQDALIFLQRCATFKQMKQIHAKIIRNSLDQHQVVVAKLIRLCSSYGEPDYAASVFEQIDNPSTFAWNLLIRAYTVNNCSNRAILLFNLMICRGVCVDKFTFPFVMKSCLDCCSVEKAKEVYGFAVRTGFVGDVYLDNVLLDLYFKCGVLDDGLKLFDKMRFRTVFSWTTVISGLVLNGRIDAAQQLFDEMPDRNVVSWSAMIKGYAESETPEKAFELFVEMQHDDAKPNEYTLVGLLKACIKLESLKLGCWIHDFAIKNGFEISVFLGTALIDMYSKCGSLEYALRVFEEMEVKNVATWNVMISSLGVHGHSQEALALFEEMEKMNVKPDAITFAGILNACLQTDNVEKVREYFNHMIEYHGIEPGFEHYVCLLDMYSRTTELYE</sequence>
<dbReference type="FunFam" id="1.25.40.10:FF:000470">
    <property type="entry name" value="Pentatricopeptide repeat-containing protein At5g66520"/>
    <property type="match status" value="1"/>
</dbReference>
<proteinExistence type="predicted"/>
<protein>
    <recommendedName>
        <fullName evidence="5">Pentacotripeptide-repeat region of PRORP domain-containing protein</fullName>
    </recommendedName>
</protein>